<dbReference type="GO" id="GO:0016301">
    <property type="term" value="F:kinase activity"/>
    <property type="evidence" value="ECO:0007669"/>
    <property type="project" value="UniProtKB-KW"/>
</dbReference>
<dbReference type="Gene3D" id="3.40.50.300">
    <property type="entry name" value="P-loop containing nucleotide triphosphate hydrolases"/>
    <property type="match status" value="2"/>
</dbReference>
<name>A0ABQ4CQV3_9ACTN</name>
<protein>
    <submittedName>
        <fullName evidence="1">Nucleoside/nucleotide kinase family protein</fullName>
    </submittedName>
</protein>
<dbReference type="EMBL" id="BONE01000023">
    <property type="protein sequence ID" value="GIF73669.1"/>
    <property type="molecule type" value="Genomic_DNA"/>
</dbReference>
<organism evidence="1 2">
    <name type="scientific">Asanoa siamensis</name>
    <dbReference type="NCBI Taxonomy" id="926357"/>
    <lineage>
        <taxon>Bacteria</taxon>
        <taxon>Bacillati</taxon>
        <taxon>Actinomycetota</taxon>
        <taxon>Actinomycetes</taxon>
        <taxon>Micromonosporales</taxon>
        <taxon>Micromonosporaceae</taxon>
        <taxon>Asanoa</taxon>
    </lineage>
</organism>
<gene>
    <name evidence="1" type="ORF">Asi02nite_31870</name>
</gene>
<dbReference type="PANTHER" id="PTHR10285">
    <property type="entry name" value="URIDINE KINASE"/>
    <property type="match status" value="1"/>
</dbReference>
<reference evidence="1 2" key="1">
    <citation type="submission" date="2021-01" db="EMBL/GenBank/DDBJ databases">
        <title>Whole genome shotgun sequence of Asanoa siamensis NBRC 107932.</title>
        <authorList>
            <person name="Komaki H."/>
            <person name="Tamura T."/>
        </authorList>
    </citation>
    <scope>NUCLEOTIDE SEQUENCE [LARGE SCALE GENOMIC DNA]</scope>
    <source>
        <strain evidence="1 2">NBRC 107932</strain>
    </source>
</reference>
<proteinExistence type="predicted"/>
<evidence type="ECO:0000313" key="2">
    <source>
        <dbReference type="Proteomes" id="UP000604117"/>
    </source>
</evidence>
<dbReference type="SUPFAM" id="SSF52540">
    <property type="entry name" value="P-loop containing nucleoside triphosphate hydrolases"/>
    <property type="match status" value="1"/>
</dbReference>
<evidence type="ECO:0000313" key="1">
    <source>
        <dbReference type="EMBL" id="GIF73669.1"/>
    </source>
</evidence>
<dbReference type="InterPro" id="IPR027417">
    <property type="entry name" value="P-loop_NTPase"/>
</dbReference>
<accession>A0ABQ4CQV3</accession>
<sequence>MTSYPLDVLTARAAALADLGPRRLLGIVGPPGAGKSTLAARIVDAVGPTAALVPMDGYHLAEAELHRLGRHDRKGAIDTFDAAGYVSMLGRLAAAGPETVYAPAFHREIEEPVAGSIPVPPEVRLVVTEGNYLLVPDEPWSGVRLLLDEVWYVDLDEEERLRRLVARHMAYGRSQVEAKARSYGSDQVNAELIATTRLRADLVVRLVDG</sequence>
<dbReference type="NCBIfam" id="NF006743">
    <property type="entry name" value="PRK09270.1-2"/>
    <property type="match status" value="1"/>
</dbReference>
<dbReference type="RefSeq" id="WP_203713688.1">
    <property type="nucleotide sequence ID" value="NZ_BONE01000023.1"/>
</dbReference>
<comment type="caution">
    <text evidence="1">The sequence shown here is derived from an EMBL/GenBank/DDBJ whole genome shotgun (WGS) entry which is preliminary data.</text>
</comment>
<keyword evidence="1" id="KW-0808">Transferase</keyword>
<dbReference type="Proteomes" id="UP000604117">
    <property type="component" value="Unassembled WGS sequence"/>
</dbReference>
<keyword evidence="2" id="KW-1185">Reference proteome</keyword>
<keyword evidence="1" id="KW-0418">Kinase</keyword>